<evidence type="ECO:0000256" key="5">
    <source>
        <dbReference type="SAM" id="SignalP"/>
    </source>
</evidence>
<dbReference type="InterPro" id="IPR036328">
    <property type="entry name" value="MliC_sf"/>
</dbReference>
<dbReference type="PROSITE" id="PS51257">
    <property type="entry name" value="PROKAR_LIPOPROTEIN"/>
    <property type="match status" value="1"/>
</dbReference>
<dbReference type="Pfam" id="PF09864">
    <property type="entry name" value="MliC"/>
    <property type="match status" value="1"/>
</dbReference>
<evidence type="ECO:0000256" key="3">
    <source>
        <dbReference type="ARBA" id="ARBA00023139"/>
    </source>
</evidence>
<evidence type="ECO:0000256" key="1">
    <source>
        <dbReference type="ARBA" id="ARBA00022729"/>
    </source>
</evidence>
<feature type="signal peptide" evidence="5">
    <location>
        <begin position="1"/>
        <end position="19"/>
    </location>
</feature>
<reference evidence="8" key="1">
    <citation type="submission" date="2017-01" db="EMBL/GenBank/DDBJ databases">
        <authorList>
            <person name="Wolfgang W.J."/>
            <person name="Cole J."/>
            <person name="Wroblewski D."/>
            <person name="Mcginnis J."/>
            <person name="Musser K.A."/>
        </authorList>
    </citation>
    <scope>NUCLEOTIDE SEQUENCE [LARGE SCALE GENOMIC DNA]</scope>
    <source>
        <strain evidence="8">DSM 19151</strain>
    </source>
</reference>
<name>A0A1X3D380_9NEIS</name>
<dbReference type="Proteomes" id="UP000193118">
    <property type="component" value="Unassembled WGS sequence"/>
</dbReference>
<keyword evidence="1 5" id="KW-0732">Signal</keyword>
<feature type="domain" description="C-type lysozyme inhibitor" evidence="6">
    <location>
        <begin position="40"/>
        <end position="106"/>
    </location>
</feature>
<keyword evidence="4" id="KW-0449">Lipoprotein</keyword>
<proteinExistence type="predicted"/>
<keyword evidence="8" id="KW-1185">Reference proteome</keyword>
<dbReference type="Gene3D" id="2.40.128.200">
    <property type="match status" value="1"/>
</dbReference>
<organism evidence="7 8">
    <name type="scientific">Neisseria dentiae</name>
    <dbReference type="NCBI Taxonomy" id="194197"/>
    <lineage>
        <taxon>Bacteria</taxon>
        <taxon>Pseudomonadati</taxon>
        <taxon>Pseudomonadota</taxon>
        <taxon>Betaproteobacteria</taxon>
        <taxon>Neisseriales</taxon>
        <taxon>Neisseriaceae</taxon>
        <taxon>Neisseria</taxon>
    </lineage>
</organism>
<sequence length="121" mass="12913">MKLATVLAASALTLLAACAQPGHHKQQPHDNRAPAAAAAFDCDNIGLTAQVRRLSNDRIEIRIDDRTAVLSQVPAASGERYAGSTGLWGHGGEWHQKGDTAVFSYTGLHGNQAEVVCRRAR</sequence>
<evidence type="ECO:0000259" key="6">
    <source>
        <dbReference type="Pfam" id="PF09864"/>
    </source>
</evidence>
<evidence type="ECO:0000313" key="8">
    <source>
        <dbReference type="Proteomes" id="UP000193118"/>
    </source>
</evidence>
<evidence type="ECO:0000313" key="7">
    <source>
        <dbReference type="EMBL" id="OSI14360.1"/>
    </source>
</evidence>
<dbReference type="SUPFAM" id="SSF141488">
    <property type="entry name" value="YdhA-like"/>
    <property type="match status" value="1"/>
</dbReference>
<evidence type="ECO:0000256" key="2">
    <source>
        <dbReference type="ARBA" id="ARBA00023136"/>
    </source>
</evidence>
<protein>
    <recommendedName>
        <fullName evidence="6">C-type lysozyme inhibitor domain-containing protein</fullName>
    </recommendedName>
</protein>
<gene>
    <name evidence="7" type="ORF">BWD09_10720</name>
</gene>
<keyword evidence="2" id="KW-0472">Membrane</keyword>
<evidence type="ECO:0000256" key="4">
    <source>
        <dbReference type="ARBA" id="ARBA00023288"/>
    </source>
</evidence>
<dbReference type="OrthoDB" id="8606823at2"/>
<comment type="caution">
    <text evidence="7">The sequence shown here is derived from an EMBL/GenBank/DDBJ whole genome shotgun (WGS) entry which is preliminary data.</text>
</comment>
<keyword evidence="3" id="KW-0564">Palmitate</keyword>
<dbReference type="AlphaFoldDB" id="A0A1X3D380"/>
<dbReference type="InterPro" id="IPR018660">
    <property type="entry name" value="MliC"/>
</dbReference>
<dbReference type="EMBL" id="MTBO01000037">
    <property type="protein sequence ID" value="OSI14360.1"/>
    <property type="molecule type" value="Genomic_DNA"/>
</dbReference>
<dbReference type="GeneID" id="94581858"/>
<dbReference type="STRING" id="194197.BWD09_10720"/>
<accession>A0A1X3D380</accession>
<dbReference type="RefSeq" id="WP_085366808.1">
    <property type="nucleotide sequence ID" value="NZ_CAUJPZ010000057.1"/>
</dbReference>
<feature type="chain" id="PRO_5010855445" description="C-type lysozyme inhibitor domain-containing protein" evidence="5">
    <location>
        <begin position="20"/>
        <end position="121"/>
    </location>
</feature>